<name>A0A1V4ATN0_9BACT</name>
<dbReference type="Proteomes" id="UP000189681">
    <property type="component" value="Unassembled WGS sequence"/>
</dbReference>
<evidence type="ECO:0000256" key="4">
    <source>
        <dbReference type="ARBA" id="ARBA00022475"/>
    </source>
</evidence>
<keyword evidence="4" id="KW-1003">Cell membrane</keyword>
<evidence type="ECO:0000313" key="9">
    <source>
        <dbReference type="EMBL" id="OOP56465.1"/>
    </source>
</evidence>
<dbReference type="GO" id="GO:0009306">
    <property type="term" value="P:protein secretion"/>
    <property type="evidence" value="ECO:0007669"/>
    <property type="project" value="InterPro"/>
</dbReference>
<comment type="caution">
    <text evidence="9">The sequence shown here is derived from an EMBL/GenBank/DDBJ whole genome shotgun (WGS) entry which is preliminary data.</text>
</comment>
<reference evidence="9 10" key="1">
    <citation type="journal article" date="2017" name="Water Res.">
        <title>Discovery and metagenomic analysis of an anammox bacterial enrichment related to Candidatus "Brocadia caroliniensis" in a full-scale glycerol-fed nitritation-denitritation separate centrate treatment process.</title>
        <authorList>
            <person name="Park H."/>
            <person name="Brotto A.C."/>
            <person name="van Loosdrecht M.C."/>
            <person name="Chandran K."/>
        </authorList>
    </citation>
    <scope>NUCLEOTIDE SEQUENCE [LARGE SCALE GENOMIC DNA]</scope>
    <source>
        <strain evidence="9">26THWARD</strain>
    </source>
</reference>
<dbReference type="PANTHER" id="PTHR30161:SF2">
    <property type="entry name" value="INVASION PROTEIN INVA"/>
    <property type="match status" value="1"/>
</dbReference>
<comment type="similarity">
    <text evidence="2">Belongs to the FHIPEP (flagella/HR/invasion proteins export pore) family.</text>
</comment>
<dbReference type="PANTHER" id="PTHR30161">
    <property type="entry name" value="FLAGELLAR EXPORT PROTEIN, MEMBRANE FLHA SUBUNIT-RELATED"/>
    <property type="match status" value="1"/>
</dbReference>
<dbReference type="InterPro" id="IPR042194">
    <property type="entry name" value="FHIPEP_1"/>
</dbReference>
<dbReference type="InterPro" id="IPR001712">
    <property type="entry name" value="T3SS_FHIPEP"/>
</dbReference>
<evidence type="ECO:0000256" key="7">
    <source>
        <dbReference type="ARBA" id="ARBA00022989"/>
    </source>
</evidence>
<accession>A0A1V4ATN0</accession>
<evidence type="ECO:0000256" key="8">
    <source>
        <dbReference type="ARBA" id="ARBA00023136"/>
    </source>
</evidence>
<dbReference type="GO" id="GO:0005886">
    <property type="term" value="C:plasma membrane"/>
    <property type="evidence" value="ECO:0007669"/>
    <property type="project" value="UniProtKB-SubCell"/>
</dbReference>
<dbReference type="AlphaFoldDB" id="A0A1V4ATN0"/>
<dbReference type="EMBL" id="AYTS01000079">
    <property type="protein sequence ID" value="OOP56465.1"/>
    <property type="molecule type" value="Genomic_DNA"/>
</dbReference>
<evidence type="ECO:0000256" key="3">
    <source>
        <dbReference type="ARBA" id="ARBA00022448"/>
    </source>
</evidence>
<evidence type="ECO:0000256" key="1">
    <source>
        <dbReference type="ARBA" id="ARBA00004429"/>
    </source>
</evidence>
<keyword evidence="8" id="KW-0472">Membrane</keyword>
<dbReference type="Gene3D" id="3.40.30.60">
    <property type="entry name" value="FHIPEP family, domain 1"/>
    <property type="match status" value="1"/>
</dbReference>
<sequence>MGNQNTPSVPVVIELAPTLSILATKENPAAQGFRRKIETGVSKVFIDLGIPGRPSIEIRTSQAVEAIRILVHDFPQPYSEELFRNLWEYCSQSSLGYLPLQYSPGDWLRENVLNSDLSTEAEQPNPIVDFLALLVIEVIKQRPEQLLGSEQVVYHIERARQKISEDKKSEGDILQKDQIEQIVKYLLNLKISIADFLTITENIYEGVIQNLPSSHIEETLATLLRPKTIEIIMDADYLQHVFNVTQDALPISIYDSKIEGKVREQFILLTNGIFYELGIRLPDIVLAPSSSLKKNTFSIKINDTLCTPRIGLQTHQLLVNATKERLAQSEIAISMTAANPSNNTECGLIEKNDESAIKKIKEIGLFSWDAVGFIILTLASEIRKNAHCLLDTDTVEYELALLHQAFPELIFSVLETVSIERVTKILRSLLKEEISIRDLRAILERILTYDYILTDLGKYIVFDDRLAIHESLNFNPQDDVYNYVQHVRAGLKKIYKPQIYLRTRK</sequence>
<comment type="subcellular location">
    <subcellularLocation>
        <location evidence="1">Cell inner membrane</location>
        <topology evidence="1">Multi-pass membrane protein</topology>
    </subcellularLocation>
</comment>
<protein>
    <submittedName>
        <fullName evidence="9">Uncharacterized protein</fullName>
    </submittedName>
</protein>
<keyword evidence="6" id="KW-0812">Transmembrane</keyword>
<keyword evidence="5" id="KW-0997">Cell inner membrane</keyword>
<organism evidence="9 10">
    <name type="scientific">Candidatus Brocadia carolinensis</name>
    <dbReference type="NCBI Taxonomy" id="1004156"/>
    <lineage>
        <taxon>Bacteria</taxon>
        <taxon>Pseudomonadati</taxon>
        <taxon>Planctomycetota</taxon>
        <taxon>Candidatus Brocadiia</taxon>
        <taxon>Candidatus Brocadiales</taxon>
        <taxon>Candidatus Brocadiaceae</taxon>
        <taxon>Candidatus Brocadia</taxon>
    </lineage>
</organism>
<proteinExistence type="inferred from homology"/>
<dbReference type="STRING" id="1004156.AYP45_08920"/>
<keyword evidence="7" id="KW-1133">Transmembrane helix</keyword>
<evidence type="ECO:0000313" key="10">
    <source>
        <dbReference type="Proteomes" id="UP000189681"/>
    </source>
</evidence>
<evidence type="ECO:0000256" key="2">
    <source>
        <dbReference type="ARBA" id="ARBA00008835"/>
    </source>
</evidence>
<keyword evidence="3" id="KW-0813">Transport</keyword>
<gene>
    <name evidence="9" type="ORF">AYP45_08920</name>
</gene>
<dbReference type="InterPro" id="IPR042193">
    <property type="entry name" value="FHIPEP_3"/>
</dbReference>
<dbReference type="Gene3D" id="1.10.8.540">
    <property type="entry name" value="FHIPEP family, domain 3"/>
    <property type="match status" value="1"/>
</dbReference>
<evidence type="ECO:0000256" key="5">
    <source>
        <dbReference type="ARBA" id="ARBA00022519"/>
    </source>
</evidence>
<dbReference type="Pfam" id="PF00771">
    <property type="entry name" value="FHIPEP"/>
    <property type="match status" value="1"/>
</dbReference>
<evidence type="ECO:0000256" key="6">
    <source>
        <dbReference type="ARBA" id="ARBA00022692"/>
    </source>
</evidence>